<evidence type="ECO:0000256" key="3">
    <source>
        <dbReference type="ARBA" id="ARBA00023157"/>
    </source>
</evidence>
<comment type="caution">
    <text evidence="10">The sequence shown here is derived from an EMBL/GenBank/DDBJ whole genome shotgun (WGS) entry which is preliminary data.</text>
</comment>
<dbReference type="Gene3D" id="3.40.30.10">
    <property type="entry name" value="Glutaredoxin"/>
    <property type="match status" value="1"/>
</dbReference>
<evidence type="ECO:0000256" key="1">
    <source>
        <dbReference type="ARBA" id="ARBA00001182"/>
    </source>
</evidence>
<evidence type="ECO:0000259" key="9">
    <source>
        <dbReference type="Pfam" id="PF26133"/>
    </source>
</evidence>
<gene>
    <name evidence="10" type="ORF">D0Y65_001063</name>
</gene>
<dbReference type="GO" id="GO:0005783">
    <property type="term" value="C:endoplasmic reticulum"/>
    <property type="evidence" value="ECO:0007669"/>
    <property type="project" value="InterPro"/>
</dbReference>
<dbReference type="Pfam" id="PF00085">
    <property type="entry name" value="Thioredoxin"/>
    <property type="match status" value="1"/>
</dbReference>
<feature type="domain" description="Thioredoxin" evidence="7">
    <location>
        <begin position="394"/>
        <end position="444"/>
    </location>
</feature>
<reference evidence="10 11" key="1">
    <citation type="submission" date="2018-09" db="EMBL/GenBank/DDBJ databases">
        <title>A high-quality reference genome of wild soybean provides a powerful tool to mine soybean genomes.</title>
        <authorList>
            <person name="Xie M."/>
            <person name="Chung C.Y.L."/>
            <person name="Li M.-W."/>
            <person name="Wong F.-L."/>
            <person name="Chan T.-F."/>
            <person name="Lam H.-M."/>
        </authorList>
    </citation>
    <scope>NUCLEOTIDE SEQUENCE [LARGE SCALE GENOMIC DNA]</scope>
    <source>
        <strain evidence="11">cv. W05</strain>
        <tissue evidence="10">Hypocotyl of etiolated seedlings</tissue>
    </source>
</reference>
<evidence type="ECO:0000256" key="6">
    <source>
        <dbReference type="SAM" id="Phobius"/>
    </source>
</evidence>
<evidence type="ECO:0000256" key="5">
    <source>
        <dbReference type="ARBA" id="ARBA00023284"/>
    </source>
</evidence>
<dbReference type="SUPFAM" id="SSF52833">
    <property type="entry name" value="Thioredoxin-like"/>
    <property type="match status" value="2"/>
</dbReference>
<comment type="catalytic activity">
    <reaction evidence="1">
        <text>Catalyzes the rearrangement of -S-S- bonds in proteins.</text>
        <dbReference type="EC" id="5.3.4.1"/>
    </reaction>
</comment>
<keyword evidence="6" id="KW-1133">Transmembrane helix</keyword>
<dbReference type="PANTHER" id="PTHR45672">
    <property type="entry name" value="PROTEIN DISULFIDE-ISOMERASE C17H9.14C-RELATED"/>
    <property type="match status" value="1"/>
</dbReference>
<accession>A0A445M171</accession>
<dbReference type="InterPro" id="IPR013766">
    <property type="entry name" value="Thioredoxin_domain"/>
</dbReference>
<dbReference type="SUPFAM" id="SSF47933">
    <property type="entry name" value="ERP29 C domain-like"/>
    <property type="match status" value="1"/>
</dbReference>
<keyword evidence="5" id="KW-0676">Redox-active center</keyword>
<dbReference type="EMBL" id="QZWG01000001">
    <property type="protein sequence ID" value="RZC29335.1"/>
    <property type="molecule type" value="Genomic_DNA"/>
</dbReference>
<evidence type="ECO:0000256" key="4">
    <source>
        <dbReference type="ARBA" id="ARBA00023235"/>
    </source>
</evidence>
<dbReference type="AlphaFoldDB" id="A0A445M171"/>
<evidence type="ECO:0000313" key="10">
    <source>
        <dbReference type="EMBL" id="RZC29335.1"/>
    </source>
</evidence>
<proteinExistence type="predicted"/>
<keyword evidence="4" id="KW-0413">Isomerase</keyword>
<evidence type="ECO:0000313" key="11">
    <source>
        <dbReference type="Proteomes" id="UP000289340"/>
    </source>
</evidence>
<dbReference type="InterPro" id="IPR036249">
    <property type="entry name" value="Thioredoxin-like_sf"/>
</dbReference>
<feature type="transmembrane region" description="Helical" evidence="6">
    <location>
        <begin position="352"/>
        <end position="376"/>
    </location>
</feature>
<dbReference type="Proteomes" id="UP000289340">
    <property type="component" value="Chromosome 1"/>
</dbReference>
<dbReference type="InterPro" id="IPR038765">
    <property type="entry name" value="Papain-like_cys_pep_sf"/>
</dbReference>
<dbReference type="Gene3D" id="1.20.1150.12">
    <property type="entry name" value="Endoplasmic reticulum resident protein 29, C-terminal domain"/>
    <property type="match status" value="1"/>
</dbReference>
<dbReference type="CDD" id="cd00238">
    <property type="entry name" value="ERp29c"/>
    <property type="match status" value="1"/>
</dbReference>
<dbReference type="EC" id="5.3.4.1" evidence="2"/>
<feature type="domain" description="Endoplasmic reticulum resident protein 29 C-terminal" evidence="8">
    <location>
        <begin position="488"/>
        <end position="557"/>
    </location>
</feature>
<organism evidence="10 11">
    <name type="scientific">Glycine soja</name>
    <name type="common">Wild soybean</name>
    <dbReference type="NCBI Taxonomy" id="3848"/>
    <lineage>
        <taxon>Eukaryota</taxon>
        <taxon>Viridiplantae</taxon>
        <taxon>Streptophyta</taxon>
        <taxon>Embryophyta</taxon>
        <taxon>Tracheophyta</taxon>
        <taxon>Spermatophyta</taxon>
        <taxon>Magnoliopsida</taxon>
        <taxon>eudicotyledons</taxon>
        <taxon>Gunneridae</taxon>
        <taxon>Pentapetalae</taxon>
        <taxon>rosids</taxon>
        <taxon>fabids</taxon>
        <taxon>Fabales</taxon>
        <taxon>Fabaceae</taxon>
        <taxon>Papilionoideae</taxon>
        <taxon>50 kb inversion clade</taxon>
        <taxon>NPAAA clade</taxon>
        <taxon>indigoferoid/millettioid clade</taxon>
        <taxon>Phaseoleae</taxon>
        <taxon>Glycine</taxon>
        <taxon>Glycine subgen. Soja</taxon>
    </lineage>
</organism>
<feature type="domain" description="DUF8039" evidence="9">
    <location>
        <begin position="49"/>
        <end position="120"/>
    </location>
</feature>
<evidence type="ECO:0000259" key="7">
    <source>
        <dbReference type="Pfam" id="PF00085"/>
    </source>
</evidence>
<dbReference type="Pfam" id="PF26133">
    <property type="entry name" value="DUF8039"/>
    <property type="match status" value="1"/>
</dbReference>
<keyword evidence="6" id="KW-0472">Membrane</keyword>
<dbReference type="SUPFAM" id="SSF54001">
    <property type="entry name" value="Cysteine proteinases"/>
    <property type="match status" value="1"/>
</dbReference>
<dbReference type="Gene3D" id="3.40.50.450">
    <property type="match status" value="1"/>
</dbReference>
<keyword evidence="11" id="KW-1185">Reference proteome</keyword>
<dbReference type="PANTHER" id="PTHR45672:SF17">
    <property type="entry name" value="PROTEIN DISULFIDE-ISOMERASE LIKE 2-1"/>
    <property type="match status" value="1"/>
</dbReference>
<keyword evidence="6" id="KW-0812">Transmembrane</keyword>
<dbReference type="GO" id="GO:0006457">
    <property type="term" value="P:protein folding"/>
    <property type="evidence" value="ECO:0007669"/>
    <property type="project" value="TreeGrafter"/>
</dbReference>
<dbReference type="InterPro" id="IPR011679">
    <property type="entry name" value="ERp29_C"/>
</dbReference>
<sequence>MQQSAPCRPSIPDVLVARVSTKESCAEAAANVVAKERSTLDASIVGLYIVCGDSTQVVASGKMYGVGGIIHNVAYADDVVRVCVDTIYDGDASVPFPTTKIQYVRDASSTFIAWPRHLVKPITDDSNHNARLPVGRLGEAEVAAEPDPLGELIFMNNCGRSKVDQSLYGLLEPQSIHNAKDRREQCQEYIQTWVKESQRQLYLGAYLHQENTVVWFCSLRKKPDINIKATINSAMKTITSSFQGMSNQAAPRWVEPKSHVQTGAYECGYYVMHWMWCIVTGGLKDDWNKWFSDGSPLDVEAITTLRQKWATFFLKTANNVDLDGLVVIGGDDLNTNVCLLAENFRFICHSQWTLFALLAFTVPLKSPLFLLLLHLFKFKFVNVLRFLVNVLRFLVPVDCDEHKSLCSKYGVSGYPTIQWFPKGSLEPKKYEGPRTADSLAEFVNTEGGINTVKIATAPSNVVVLTSENFNEVVLDETKDVLVEFYAPCLTRMEEEVENLKGSASRHEKIYLKAAKNYLEKGSDYAKNEIQCLQRILDKPISPAKADELTLKKNILSTYAA</sequence>
<protein>
    <recommendedName>
        <fullName evidence="2">protein disulfide-isomerase</fullName>
        <ecNumber evidence="2">5.3.4.1</ecNumber>
    </recommendedName>
</protein>
<evidence type="ECO:0000256" key="2">
    <source>
        <dbReference type="ARBA" id="ARBA00012723"/>
    </source>
</evidence>
<dbReference type="InterPro" id="IPR051063">
    <property type="entry name" value="PDI"/>
</dbReference>
<dbReference type="GO" id="GO:0003756">
    <property type="term" value="F:protein disulfide isomerase activity"/>
    <property type="evidence" value="ECO:0007669"/>
    <property type="project" value="UniProtKB-EC"/>
</dbReference>
<evidence type="ECO:0000259" key="8">
    <source>
        <dbReference type="Pfam" id="PF07749"/>
    </source>
</evidence>
<dbReference type="Pfam" id="PF07749">
    <property type="entry name" value="ERp29"/>
    <property type="match status" value="1"/>
</dbReference>
<keyword evidence="3" id="KW-1015">Disulfide bond</keyword>
<dbReference type="InterPro" id="IPR036356">
    <property type="entry name" value="ERp29_C_sf"/>
</dbReference>
<dbReference type="InterPro" id="IPR058352">
    <property type="entry name" value="DUF8039"/>
</dbReference>
<name>A0A445M171_GLYSO</name>